<evidence type="ECO:0000313" key="9">
    <source>
        <dbReference type="EMBL" id="SHF26100.1"/>
    </source>
</evidence>
<dbReference type="OrthoDB" id="7283966at2"/>
<dbReference type="STRING" id="1122133.SAMN02745157_2036"/>
<keyword evidence="2" id="KW-0813">Transport</keyword>
<dbReference type="InterPro" id="IPR010290">
    <property type="entry name" value="TM_effector"/>
</dbReference>
<reference evidence="9 10" key="1">
    <citation type="submission" date="2016-11" db="EMBL/GenBank/DDBJ databases">
        <authorList>
            <person name="Jaros S."/>
            <person name="Januszkiewicz K."/>
            <person name="Wedrychowicz H."/>
        </authorList>
    </citation>
    <scope>NUCLEOTIDE SEQUENCE [LARGE SCALE GENOMIC DNA]</scope>
    <source>
        <strain evidence="9 10">DSM 19436</strain>
    </source>
</reference>
<keyword evidence="5 7" id="KW-1133">Transmembrane helix</keyword>
<evidence type="ECO:0000256" key="2">
    <source>
        <dbReference type="ARBA" id="ARBA00022448"/>
    </source>
</evidence>
<dbReference type="Proteomes" id="UP000184485">
    <property type="component" value="Unassembled WGS sequence"/>
</dbReference>
<feature type="transmembrane region" description="Helical" evidence="7">
    <location>
        <begin position="178"/>
        <end position="198"/>
    </location>
</feature>
<evidence type="ECO:0000256" key="6">
    <source>
        <dbReference type="ARBA" id="ARBA00023136"/>
    </source>
</evidence>
<dbReference type="EMBL" id="FQUP01000001">
    <property type="protein sequence ID" value="SHF26100.1"/>
    <property type="molecule type" value="Genomic_DNA"/>
</dbReference>
<dbReference type="GO" id="GO:0022857">
    <property type="term" value="F:transmembrane transporter activity"/>
    <property type="evidence" value="ECO:0007669"/>
    <property type="project" value="InterPro"/>
</dbReference>
<dbReference type="PANTHER" id="PTHR23513">
    <property type="entry name" value="INTEGRAL MEMBRANE EFFLUX PROTEIN-RELATED"/>
    <property type="match status" value="1"/>
</dbReference>
<comment type="subcellular location">
    <subcellularLocation>
        <location evidence="1">Cell membrane</location>
        <topology evidence="1">Multi-pass membrane protein</topology>
    </subcellularLocation>
</comment>
<evidence type="ECO:0000256" key="1">
    <source>
        <dbReference type="ARBA" id="ARBA00004651"/>
    </source>
</evidence>
<dbReference type="Gene3D" id="1.20.1250.20">
    <property type="entry name" value="MFS general substrate transporter like domains"/>
    <property type="match status" value="1"/>
</dbReference>
<evidence type="ECO:0000259" key="8">
    <source>
        <dbReference type="PROSITE" id="PS50850"/>
    </source>
</evidence>
<dbReference type="PROSITE" id="PS50850">
    <property type="entry name" value="MFS"/>
    <property type="match status" value="1"/>
</dbReference>
<keyword evidence="10" id="KW-1185">Reference proteome</keyword>
<keyword evidence="4 7" id="KW-0812">Transmembrane</keyword>
<name>A0A1M5A753_9HYPH</name>
<gene>
    <name evidence="9" type="ORF">SAMN02745157_2036</name>
</gene>
<evidence type="ECO:0000256" key="7">
    <source>
        <dbReference type="SAM" id="Phobius"/>
    </source>
</evidence>
<dbReference type="CDD" id="cd06173">
    <property type="entry name" value="MFS_MefA_like"/>
    <property type="match status" value="1"/>
</dbReference>
<evidence type="ECO:0000256" key="4">
    <source>
        <dbReference type="ARBA" id="ARBA00022692"/>
    </source>
</evidence>
<keyword evidence="3" id="KW-1003">Cell membrane</keyword>
<dbReference type="SUPFAM" id="SSF103473">
    <property type="entry name" value="MFS general substrate transporter"/>
    <property type="match status" value="1"/>
</dbReference>
<protein>
    <submittedName>
        <fullName evidence="9">Sugar phosphate permease</fullName>
    </submittedName>
</protein>
<dbReference type="RefSeq" id="WP_073052509.1">
    <property type="nucleotide sequence ID" value="NZ_FQUP01000001.1"/>
</dbReference>
<evidence type="ECO:0000256" key="3">
    <source>
        <dbReference type="ARBA" id="ARBA00022475"/>
    </source>
</evidence>
<sequence length="413" mass="43636">MSAPDHATPRSSWGAFRHRGFAFYWVARLFANFSVNIVSVAVGWQVYDLTKNPLDLGIIGLVQFLPALALVLVTGSVADRYNRRVIMAICMVGEALCMAGLLAFTISGSSNVNIVFAVLLGFGVARAFLGPASGSLAPNLVPPEELGNAIAWNSSAWQIATIVGPVAGGLLYGLAPQAPYLVALSMIAIGVILVVLMPHTVQNTSAAKASWETVIAGFRYVWKEKIVLGAISLDLFAVLLGGANALLPIYARDVLAVGPWGLGLLRAAPAVGAISVAAWLAFHPVRDRAGIILFIFVALFGTFTVIFGLSTITWVSVIALAMMGATDMVSVYIRETLIQLWTPDAVRGRVNAVNMVFIGASNELGEFRAGVSAALIGAVTAVVVGGAGTVAIALIWARLFPELRKARRLDGHR</sequence>
<evidence type="ECO:0000256" key="5">
    <source>
        <dbReference type="ARBA" id="ARBA00022989"/>
    </source>
</evidence>
<evidence type="ECO:0000313" key="10">
    <source>
        <dbReference type="Proteomes" id="UP000184485"/>
    </source>
</evidence>
<feature type="domain" description="Major facilitator superfamily (MFS) profile" evidence="8">
    <location>
        <begin position="20"/>
        <end position="404"/>
    </location>
</feature>
<feature type="transmembrane region" description="Helical" evidence="7">
    <location>
        <begin position="371"/>
        <end position="397"/>
    </location>
</feature>
<dbReference type="Pfam" id="PF05977">
    <property type="entry name" value="MFS_3"/>
    <property type="match status" value="1"/>
</dbReference>
<proteinExistence type="predicted"/>
<organism evidence="9 10">
    <name type="scientific">Kaistia soli DSM 19436</name>
    <dbReference type="NCBI Taxonomy" id="1122133"/>
    <lineage>
        <taxon>Bacteria</taxon>
        <taxon>Pseudomonadati</taxon>
        <taxon>Pseudomonadota</taxon>
        <taxon>Alphaproteobacteria</taxon>
        <taxon>Hyphomicrobiales</taxon>
        <taxon>Kaistiaceae</taxon>
        <taxon>Kaistia</taxon>
    </lineage>
</organism>
<dbReference type="GO" id="GO:0005886">
    <property type="term" value="C:plasma membrane"/>
    <property type="evidence" value="ECO:0007669"/>
    <property type="project" value="UniProtKB-SubCell"/>
</dbReference>
<dbReference type="PANTHER" id="PTHR23513:SF9">
    <property type="entry name" value="ENTEROBACTIN EXPORTER ENTS"/>
    <property type="match status" value="1"/>
</dbReference>
<feature type="transmembrane region" description="Helical" evidence="7">
    <location>
        <begin position="289"/>
        <end position="322"/>
    </location>
</feature>
<accession>A0A1M5A753</accession>
<dbReference type="InterPro" id="IPR020846">
    <property type="entry name" value="MFS_dom"/>
</dbReference>
<feature type="transmembrane region" description="Helical" evidence="7">
    <location>
        <begin position="263"/>
        <end position="282"/>
    </location>
</feature>
<feature type="transmembrane region" description="Helical" evidence="7">
    <location>
        <begin position="21"/>
        <end position="44"/>
    </location>
</feature>
<dbReference type="AlphaFoldDB" id="A0A1M5A753"/>
<feature type="transmembrane region" description="Helical" evidence="7">
    <location>
        <begin position="226"/>
        <end position="251"/>
    </location>
</feature>
<keyword evidence="6 7" id="KW-0472">Membrane</keyword>
<feature type="transmembrane region" description="Helical" evidence="7">
    <location>
        <begin position="85"/>
        <end position="106"/>
    </location>
</feature>
<dbReference type="InterPro" id="IPR036259">
    <property type="entry name" value="MFS_trans_sf"/>
</dbReference>
<feature type="transmembrane region" description="Helical" evidence="7">
    <location>
        <begin position="56"/>
        <end position="78"/>
    </location>
</feature>